<reference evidence="3" key="1">
    <citation type="submission" date="2017-02" db="UniProtKB">
        <authorList>
            <consortium name="WormBaseParasite"/>
        </authorList>
    </citation>
    <scope>IDENTIFICATION</scope>
</reference>
<dbReference type="WBParaSite" id="ALUE_0000618901-mRNA-1">
    <property type="protein sequence ID" value="ALUE_0000618901-mRNA-1"/>
    <property type="gene ID" value="ALUE_0000618901"/>
</dbReference>
<evidence type="ECO:0000313" key="3">
    <source>
        <dbReference type="WBParaSite" id="ALUE_0000618901-mRNA-1"/>
    </source>
</evidence>
<name>A0A0M3HTY7_ASCLU</name>
<dbReference type="Proteomes" id="UP000036681">
    <property type="component" value="Unplaced"/>
</dbReference>
<protein>
    <submittedName>
        <fullName evidence="3">INCENP_ARK-bind domain-containing protein</fullName>
    </submittedName>
</protein>
<evidence type="ECO:0000313" key="2">
    <source>
        <dbReference type="Proteomes" id="UP000036681"/>
    </source>
</evidence>
<feature type="region of interest" description="Disordered" evidence="1">
    <location>
        <begin position="1"/>
        <end position="28"/>
    </location>
</feature>
<keyword evidence="2" id="KW-1185">Reference proteome</keyword>
<sequence length="111" mass="13414">MAQQLREQEQSFRHIRFGDMKPSDAPRRKREWSYFPSISYDLGGRYPYPLMKEDKRKGRGFRWANDEAFDRDFDMDEYDKRPEHDLSEPDDPIFFQSGISDRVIFRGRPSN</sequence>
<proteinExistence type="predicted"/>
<feature type="compositionally biased region" description="Basic and acidic residues" evidence="1">
    <location>
        <begin position="1"/>
        <end position="26"/>
    </location>
</feature>
<dbReference type="AlphaFoldDB" id="A0A0M3HTY7"/>
<evidence type="ECO:0000256" key="1">
    <source>
        <dbReference type="SAM" id="MobiDB-lite"/>
    </source>
</evidence>
<accession>A0A0M3HTY7</accession>
<organism evidence="2 3">
    <name type="scientific">Ascaris lumbricoides</name>
    <name type="common">Giant roundworm</name>
    <dbReference type="NCBI Taxonomy" id="6252"/>
    <lineage>
        <taxon>Eukaryota</taxon>
        <taxon>Metazoa</taxon>
        <taxon>Ecdysozoa</taxon>
        <taxon>Nematoda</taxon>
        <taxon>Chromadorea</taxon>
        <taxon>Rhabditida</taxon>
        <taxon>Spirurina</taxon>
        <taxon>Ascaridomorpha</taxon>
        <taxon>Ascaridoidea</taxon>
        <taxon>Ascarididae</taxon>
        <taxon>Ascaris</taxon>
    </lineage>
</organism>